<evidence type="ECO:0000313" key="4">
    <source>
        <dbReference type="Proteomes" id="UP000240009"/>
    </source>
</evidence>
<organism evidence="3 4">
    <name type="scientific">Blastopirellula marina</name>
    <dbReference type="NCBI Taxonomy" id="124"/>
    <lineage>
        <taxon>Bacteria</taxon>
        <taxon>Pseudomonadati</taxon>
        <taxon>Planctomycetota</taxon>
        <taxon>Planctomycetia</taxon>
        <taxon>Pirellulales</taxon>
        <taxon>Pirellulaceae</taxon>
        <taxon>Blastopirellula</taxon>
    </lineage>
</organism>
<comment type="caution">
    <text evidence="3">The sequence shown here is derived from an EMBL/GenBank/DDBJ whole genome shotgun (WGS) entry which is preliminary data.</text>
</comment>
<proteinExistence type="predicted"/>
<dbReference type="Proteomes" id="UP000240009">
    <property type="component" value="Unassembled WGS sequence"/>
</dbReference>
<dbReference type="EMBL" id="PUIA01000074">
    <property type="protein sequence ID" value="PQO25694.1"/>
    <property type="molecule type" value="Genomic_DNA"/>
</dbReference>
<keyword evidence="2" id="KW-1133">Transmembrane helix</keyword>
<name>A0A2S8F189_9BACT</name>
<keyword evidence="1" id="KW-0175">Coiled coil</keyword>
<dbReference type="InterPro" id="IPR050445">
    <property type="entry name" value="Bact_polysacc_biosynth/exp"/>
</dbReference>
<evidence type="ECO:0000256" key="1">
    <source>
        <dbReference type="SAM" id="Coils"/>
    </source>
</evidence>
<evidence type="ECO:0000256" key="2">
    <source>
        <dbReference type="SAM" id="Phobius"/>
    </source>
</evidence>
<reference evidence="3 4" key="1">
    <citation type="submission" date="2018-02" db="EMBL/GenBank/DDBJ databases">
        <title>Comparative genomes isolates from brazilian mangrove.</title>
        <authorList>
            <person name="Araujo J.E."/>
            <person name="Taketani R.G."/>
            <person name="Silva M.C.P."/>
            <person name="Loureco M.V."/>
            <person name="Andreote F.D."/>
        </authorList>
    </citation>
    <scope>NUCLEOTIDE SEQUENCE [LARGE SCALE GENOMIC DNA]</scope>
    <source>
        <strain evidence="3 4">HEX-2 MGV</strain>
    </source>
</reference>
<evidence type="ECO:0000313" key="3">
    <source>
        <dbReference type="EMBL" id="PQO25694.1"/>
    </source>
</evidence>
<dbReference type="PANTHER" id="PTHR32309:SF31">
    <property type="entry name" value="CAPSULAR EXOPOLYSACCHARIDE FAMILY"/>
    <property type="match status" value="1"/>
</dbReference>
<dbReference type="OrthoDB" id="9758283at2"/>
<sequence length="480" mass="53825">MIRSQSEDTKTGSDQIRISTFLRKWYYFAITIPVCLGLGAVHYFLVTPTYVVTARILIQERGRPLTPHEGSALDQSFLPTHAEILSSPSVIGRAVPEIPSAKVNSPDKSPIDKVLERLEVRPLAGTNVLSVTYTDENPEWAIDGLSKIIDSYRDYLSEREQSGHQETIVLLDKRAEKLRHEIADLQVEYQEVRSQSPLLGNDADAASVQRNKLMRVGEELVRTQTQRIALENQLETLLALKPDPAKKNIHLVAKPAIPNQFDNQRKIVELLSRLNADGLLAGAHLQTDLDTLLAAEVEYSELRKNYGDKHPNVLGVAERINTIEHRLNDIADSAPELVRQETSALKRRETQLSSLYQTEFAEAKKIDEFLVKQQQKLDEIELVKSAHDTIVLQLNELRVADQAVTEGRSSVLVSVLDGPILTDELLWPQPKPLFGICVLAGLASGFCLVFASEKLKHYNQTFDPSSAPRQLPLEFERRTA</sequence>
<keyword evidence="2" id="KW-0812">Transmembrane</keyword>
<dbReference type="RefSeq" id="WP_105358342.1">
    <property type="nucleotide sequence ID" value="NZ_PUIA01000074.1"/>
</dbReference>
<keyword evidence="2" id="KW-0472">Membrane</keyword>
<protein>
    <recommendedName>
        <fullName evidence="5">Polysaccharide chain length determinant N-terminal domain-containing protein</fullName>
    </recommendedName>
</protein>
<evidence type="ECO:0008006" key="5">
    <source>
        <dbReference type="Google" id="ProtNLM"/>
    </source>
</evidence>
<dbReference type="AlphaFoldDB" id="A0A2S8F189"/>
<feature type="transmembrane region" description="Helical" evidence="2">
    <location>
        <begin position="25"/>
        <end position="45"/>
    </location>
</feature>
<accession>A0A2S8F189</accession>
<gene>
    <name evidence="3" type="ORF">C5Y96_23025</name>
</gene>
<dbReference type="PANTHER" id="PTHR32309">
    <property type="entry name" value="TYROSINE-PROTEIN KINASE"/>
    <property type="match status" value="1"/>
</dbReference>
<feature type="coiled-coil region" evidence="1">
    <location>
        <begin position="168"/>
        <end position="195"/>
    </location>
</feature>